<evidence type="ECO:0000313" key="4">
    <source>
        <dbReference type="Proteomes" id="UP000038010"/>
    </source>
</evidence>
<dbReference type="Proteomes" id="UP000038010">
    <property type="component" value="Unassembled WGS sequence"/>
</dbReference>
<feature type="domain" description="2EXR" evidence="2">
    <location>
        <begin position="175"/>
        <end position="245"/>
    </location>
</feature>
<accession>A0A0N1NYG6</accession>
<dbReference type="AlphaFoldDB" id="A0A0N1NYG6"/>
<feature type="region of interest" description="Disordered" evidence="1">
    <location>
        <begin position="1"/>
        <end position="36"/>
    </location>
</feature>
<dbReference type="VEuPathDB" id="FungiDB:AB675_6006"/>
<dbReference type="PANTHER" id="PTHR42085">
    <property type="entry name" value="F-BOX DOMAIN-CONTAINING PROTEIN"/>
    <property type="match status" value="1"/>
</dbReference>
<name>A0A0N1NYG6_9EURO</name>
<protein>
    <recommendedName>
        <fullName evidence="2">2EXR domain-containing protein</fullName>
    </recommendedName>
</protein>
<dbReference type="EMBL" id="LFJN01000027">
    <property type="protein sequence ID" value="KPI36954.1"/>
    <property type="molecule type" value="Genomic_DNA"/>
</dbReference>
<reference evidence="3 4" key="1">
    <citation type="submission" date="2015-06" db="EMBL/GenBank/DDBJ databases">
        <title>Draft genome of the ant-associated black yeast Phialophora attae CBS 131958.</title>
        <authorList>
            <person name="Moreno L.F."/>
            <person name="Stielow B.J."/>
            <person name="de Hoog S."/>
            <person name="Vicente V.A."/>
            <person name="Weiss V.A."/>
            <person name="de Vries M."/>
            <person name="Cruz L.M."/>
            <person name="Souza E.M."/>
        </authorList>
    </citation>
    <scope>NUCLEOTIDE SEQUENCE [LARGE SCALE GENOMIC DNA]</scope>
    <source>
        <strain evidence="3 4">CBS 131958</strain>
    </source>
</reference>
<gene>
    <name evidence="3" type="ORF">AB675_6006</name>
</gene>
<proteinExistence type="predicted"/>
<sequence length="428" mass="49135">MADHSDLSADNPGESRPMATDGMRRGGGSNTDRGAVSDVTRFMLNLKLESPGSSNTTIHPQDPTPAHLVREFEARIPVEGLQEWRGYTQKYLKDTNGRIYTRRKLASSGGLLPGTAAALPITQKYQLMKAQNVSETDPEFLTARIFLADIQQRQQCQQAINAQKMAMQQQAHKFRFLELPTEIRLKIYTKLFKGNTIYLRPIYLRLSHESSFQYRDDNITRILSVCRQLRAEAMPVFHKTVWFEGEVKAFSAVKRLSGEHCGFLNANKFEQVKIKSSPHLLGRDAILILADWVVRSPTLREVHCSMKNSLRSDEFESSVRPNKLYESEALRRSELRNLMSDASFVGADTSHHFLWMREDKIRMIEQLSAKMKGSMSTEAILIIEQTPLAKYDYGNGDGDFRIYVRGKRLEYKLRGEWFYIPQQRWSQS</sequence>
<comment type="caution">
    <text evidence="3">The sequence shown here is derived from an EMBL/GenBank/DDBJ whole genome shotgun (WGS) entry which is preliminary data.</text>
</comment>
<dbReference type="RefSeq" id="XP_017996917.1">
    <property type="nucleotide sequence ID" value="XM_018146265.1"/>
</dbReference>
<organism evidence="3 4">
    <name type="scientific">Cyphellophora attinorum</name>
    <dbReference type="NCBI Taxonomy" id="1664694"/>
    <lineage>
        <taxon>Eukaryota</taxon>
        <taxon>Fungi</taxon>
        <taxon>Dikarya</taxon>
        <taxon>Ascomycota</taxon>
        <taxon>Pezizomycotina</taxon>
        <taxon>Eurotiomycetes</taxon>
        <taxon>Chaetothyriomycetidae</taxon>
        <taxon>Chaetothyriales</taxon>
        <taxon>Cyphellophoraceae</taxon>
        <taxon>Cyphellophora</taxon>
    </lineage>
</organism>
<dbReference type="InterPro" id="IPR045518">
    <property type="entry name" value="2EXR"/>
</dbReference>
<dbReference type="Pfam" id="PF20150">
    <property type="entry name" value="2EXR"/>
    <property type="match status" value="1"/>
</dbReference>
<evidence type="ECO:0000259" key="2">
    <source>
        <dbReference type="Pfam" id="PF20150"/>
    </source>
</evidence>
<evidence type="ECO:0000313" key="3">
    <source>
        <dbReference type="EMBL" id="KPI36954.1"/>
    </source>
</evidence>
<dbReference type="OrthoDB" id="2951834at2759"/>
<keyword evidence="4" id="KW-1185">Reference proteome</keyword>
<dbReference type="InterPro" id="IPR038883">
    <property type="entry name" value="AN11006-like"/>
</dbReference>
<dbReference type="PANTHER" id="PTHR42085:SF2">
    <property type="entry name" value="F-BOX DOMAIN-CONTAINING PROTEIN"/>
    <property type="match status" value="1"/>
</dbReference>
<dbReference type="GeneID" id="28738145"/>
<evidence type="ECO:0000256" key="1">
    <source>
        <dbReference type="SAM" id="MobiDB-lite"/>
    </source>
</evidence>